<organism evidence="3 4">
    <name type="scientific">Nonomuraea maheshkhaliensis</name>
    <dbReference type="NCBI Taxonomy" id="419590"/>
    <lineage>
        <taxon>Bacteria</taxon>
        <taxon>Bacillati</taxon>
        <taxon>Actinomycetota</taxon>
        <taxon>Actinomycetes</taxon>
        <taxon>Streptosporangiales</taxon>
        <taxon>Streptosporangiaceae</taxon>
        <taxon>Nonomuraea</taxon>
    </lineage>
</organism>
<evidence type="ECO:0000313" key="4">
    <source>
        <dbReference type="Proteomes" id="UP001500064"/>
    </source>
</evidence>
<dbReference type="Proteomes" id="UP001500064">
    <property type="component" value="Unassembled WGS sequence"/>
</dbReference>
<accession>A0ABN2EP18</accession>
<evidence type="ECO:0000313" key="3">
    <source>
        <dbReference type="EMBL" id="GAA1613355.1"/>
    </source>
</evidence>
<dbReference type="EMBL" id="BAAAMU010000003">
    <property type="protein sequence ID" value="GAA1613355.1"/>
    <property type="molecule type" value="Genomic_DNA"/>
</dbReference>
<proteinExistence type="predicted"/>
<dbReference type="Pfam" id="PF24623">
    <property type="entry name" value="Phage_zn_bind_8"/>
    <property type="match status" value="1"/>
</dbReference>
<dbReference type="RefSeq" id="WP_346101372.1">
    <property type="nucleotide sequence ID" value="NZ_BAAAMU010000003.1"/>
</dbReference>
<reference evidence="3 4" key="1">
    <citation type="journal article" date="2019" name="Int. J. Syst. Evol. Microbiol.">
        <title>The Global Catalogue of Microorganisms (GCM) 10K type strain sequencing project: providing services to taxonomists for standard genome sequencing and annotation.</title>
        <authorList>
            <consortium name="The Broad Institute Genomics Platform"/>
            <consortium name="The Broad Institute Genome Sequencing Center for Infectious Disease"/>
            <person name="Wu L."/>
            <person name="Ma J."/>
        </authorList>
    </citation>
    <scope>NUCLEOTIDE SEQUENCE [LARGE SCALE GENOMIC DNA]</scope>
    <source>
        <strain evidence="3 4">JCM 13929</strain>
    </source>
</reference>
<evidence type="ECO:0000256" key="1">
    <source>
        <dbReference type="SAM" id="MobiDB-lite"/>
    </source>
</evidence>
<keyword evidence="4" id="KW-1185">Reference proteome</keyword>
<protein>
    <recommendedName>
        <fullName evidence="2">DNA-binding phage zinc finger domain-containing protein</fullName>
    </recommendedName>
</protein>
<sequence length="243" mass="26844">MTDHTTATISGRDNEANPLIPQDPHTRYLFHGDRITLDELAVHLNAASIWLRDLAIAAERPDTPIELGDNVCQRLATLSDELAQLGEDIAEADTIISEHRPLKPHLSMHKREPWGSRAHGEDPATWGKRLSTVLSLRQILMLARQDHEPWGNQEAGIAYWDGIKDLPGIEDWVSKRAADRLAQARTTAIQAQAQRERCDTCQAPAGVLCRTKNGHVAESFHKPRLKAATVVVDEALAEGSSNA</sequence>
<comment type="caution">
    <text evidence="3">The sequence shown here is derived from an EMBL/GenBank/DDBJ whole genome shotgun (WGS) entry which is preliminary data.</text>
</comment>
<gene>
    <name evidence="3" type="ORF">GCM10009733_006810</name>
</gene>
<name>A0ABN2EP18_9ACTN</name>
<dbReference type="InterPro" id="IPR056911">
    <property type="entry name" value="Phage_Znf_bind_put"/>
</dbReference>
<evidence type="ECO:0000259" key="2">
    <source>
        <dbReference type="Pfam" id="PF24623"/>
    </source>
</evidence>
<feature type="domain" description="DNA-binding phage zinc finger" evidence="2">
    <location>
        <begin position="190"/>
        <end position="229"/>
    </location>
</feature>
<feature type="compositionally biased region" description="Polar residues" evidence="1">
    <location>
        <begin position="1"/>
        <end position="11"/>
    </location>
</feature>
<feature type="region of interest" description="Disordered" evidence="1">
    <location>
        <begin position="1"/>
        <end position="23"/>
    </location>
</feature>